<evidence type="ECO:0000313" key="5">
    <source>
        <dbReference type="Proteomes" id="UP001172102"/>
    </source>
</evidence>
<feature type="region of interest" description="Disordered" evidence="1">
    <location>
        <begin position="196"/>
        <end position="226"/>
    </location>
</feature>
<name>A0AA39ZXA4_9PEZI</name>
<evidence type="ECO:0000313" key="4">
    <source>
        <dbReference type="EMBL" id="KAK0705330.1"/>
    </source>
</evidence>
<evidence type="ECO:0000256" key="1">
    <source>
        <dbReference type="SAM" id="MobiDB-lite"/>
    </source>
</evidence>
<evidence type="ECO:0000256" key="2">
    <source>
        <dbReference type="SAM" id="Phobius"/>
    </source>
</evidence>
<comment type="caution">
    <text evidence="4">The sequence shown here is derived from an EMBL/GenBank/DDBJ whole genome shotgun (WGS) entry which is preliminary data.</text>
</comment>
<feature type="region of interest" description="Disordered" evidence="1">
    <location>
        <begin position="260"/>
        <end position="425"/>
    </location>
</feature>
<dbReference type="AlphaFoldDB" id="A0AA39ZXA4"/>
<protein>
    <submittedName>
        <fullName evidence="4">Uncharacterized protein</fullName>
    </submittedName>
</protein>
<keyword evidence="2" id="KW-0472">Membrane</keyword>
<feature type="compositionally biased region" description="Low complexity" evidence="1">
    <location>
        <begin position="321"/>
        <end position="330"/>
    </location>
</feature>
<keyword evidence="3" id="KW-0732">Signal</keyword>
<reference evidence="4" key="1">
    <citation type="submission" date="2023-06" db="EMBL/GenBank/DDBJ databases">
        <title>Genome-scale phylogeny and comparative genomics of the fungal order Sordariales.</title>
        <authorList>
            <consortium name="Lawrence Berkeley National Laboratory"/>
            <person name="Hensen N."/>
            <person name="Bonometti L."/>
            <person name="Westerberg I."/>
            <person name="Brannstrom I.O."/>
            <person name="Guillou S."/>
            <person name="Cros-Aarteil S."/>
            <person name="Calhoun S."/>
            <person name="Haridas S."/>
            <person name="Kuo A."/>
            <person name="Mondo S."/>
            <person name="Pangilinan J."/>
            <person name="Riley R."/>
            <person name="Labutti K."/>
            <person name="Andreopoulos B."/>
            <person name="Lipzen A."/>
            <person name="Chen C."/>
            <person name="Yanf M."/>
            <person name="Daum C."/>
            <person name="Ng V."/>
            <person name="Clum A."/>
            <person name="Steindorff A."/>
            <person name="Ohm R."/>
            <person name="Martin F."/>
            <person name="Silar P."/>
            <person name="Natvig D."/>
            <person name="Lalanne C."/>
            <person name="Gautier V."/>
            <person name="Ament-Velasquez S.L."/>
            <person name="Kruys A."/>
            <person name="Hutchinson M.I."/>
            <person name="Powell A.J."/>
            <person name="Barry K."/>
            <person name="Miller A.N."/>
            <person name="Grigoriev I.V."/>
            <person name="Debuchy R."/>
            <person name="Gladieux P."/>
            <person name="Thoren M.H."/>
            <person name="Johannesson H."/>
        </authorList>
    </citation>
    <scope>NUCLEOTIDE SEQUENCE</scope>
    <source>
        <strain evidence="4">SMH4607-1</strain>
    </source>
</reference>
<sequence length="425" mass="44450">MGRSALFSAVLFGVAVDALAYLGPRATDAVLIPQDAQSPRPTIPPALHQYLRRQSSNEQTFLVAPDNTCGYVSAQKAAAYTCVETSAYCVFVTASGGGGTGVAGCCGKDVCGFQIDCLDYAQISTSSLCGAQCMSDTFTAKCTESSMRYCNTIEFPGGITDYWCNSLIQSTAQLADTTYLGQKGRTFSSAVFTLTTTRPSRTRSTDTESTTLPPLSTTTPDPVPSSSTPVGAIVGGVVGGIAVLGLICLGIFYIIRHKKSKAPPAPPAPAPGPEPETTQHNLPPPTQPGVPHEAGSYDTSTLKPGHQSTISSYSIAPSMPSPQQQYHSPQGQGGYGYGGHESVSPMPSYNYPQQPYHQHHVSMQSVGGQSFGPGGTSPPPQHGMAPYGQPGTALRGVHEAGGEEYVPGRPMELDGGQVRPTHELA</sequence>
<feature type="chain" id="PRO_5041435555" evidence="3">
    <location>
        <begin position="21"/>
        <end position="425"/>
    </location>
</feature>
<dbReference type="EMBL" id="JAUKUA010000007">
    <property type="protein sequence ID" value="KAK0705330.1"/>
    <property type="molecule type" value="Genomic_DNA"/>
</dbReference>
<dbReference type="Proteomes" id="UP001172102">
    <property type="component" value="Unassembled WGS sequence"/>
</dbReference>
<feature type="compositionally biased region" description="Polar residues" evidence="1">
    <location>
        <begin position="345"/>
        <end position="368"/>
    </location>
</feature>
<evidence type="ECO:0000256" key="3">
    <source>
        <dbReference type="SAM" id="SignalP"/>
    </source>
</evidence>
<accession>A0AA39ZXA4</accession>
<feature type="compositionally biased region" description="Polar residues" evidence="1">
    <location>
        <begin position="297"/>
        <end position="315"/>
    </location>
</feature>
<organism evidence="4 5">
    <name type="scientific">Lasiosphaeris hirsuta</name>
    <dbReference type="NCBI Taxonomy" id="260670"/>
    <lineage>
        <taxon>Eukaryota</taxon>
        <taxon>Fungi</taxon>
        <taxon>Dikarya</taxon>
        <taxon>Ascomycota</taxon>
        <taxon>Pezizomycotina</taxon>
        <taxon>Sordariomycetes</taxon>
        <taxon>Sordariomycetidae</taxon>
        <taxon>Sordariales</taxon>
        <taxon>Lasiosphaeriaceae</taxon>
        <taxon>Lasiosphaeris</taxon>
    </lineage>
</organism>
<keyword evidence="2" id="KW-1133">Transmembrane helix</keyword>
<keyword evidence="5" id="KW-1185">Reference proteome</keyword>
<feature type="compositionally biased region" description="Low complexity" evidence="1">
    <location>
        <begin position="207"/>
        <end position="226"/>
    </location>
</feature>
<gene>
    <name evidence="4" type="ORF">B0H67DRAFT_649673</name>
</gene>
<feature type="signal peptide" evidence="3">
    <location>
        <begin position="1"/>
        <end position="20"/>
    </location>
</feature>
<keyword evidence="2" id="KW-0812">Transmembrane</keyword>
<feature type="transmembrane region" description="Helical" evidence="2">
    <location>
        <begin position="230"/>
        <end position="255"/>
    </location>
</feature>
<proteinExistence type="predicted"/>
<feature type="compositionally biased region" description="Pro residues" evidence="1">
    <location>
        <begin position="263"/>
        <end position="274"/>
    </location>
</feature>